<evidence type="ECO:0000313" key="2">
    <source>
        <dbReference type="EMBL" id="KAG9450397.1"/>
    </source>
</evidence>
<sequence>MSILCVCQVDSEQILYHNHEGPSIPHFCHHEGKNNQHRTSTTPSRSTIATPNKCGKLNQLKQLVEYQGRYMSEMLQRIAQKQDMTLDEILPFNPGGEGMSAGDAQLEEDEGSEEVWSKED</sequence>
<feature type="region of interest" description="Disordered" evidence="1">
    <location>
        <begin position="27"/>
        <end position="52"/>
    </location>
</feature>
<dbReference type="AlphaFoldDB" id="A0AAV7ENK2"/>
<dbReference type="Proteomes" id="UP000825729">
    <property type="component" value="Unassembled WGS sequence"/>
</dbReference>
<feature type="region of interest" description="Disordered" evidence="1">
    <location>
        <begin position="88"/>
        <end position="120"/>
    </location>
</feature>
<evidence type="ECO:0000313" key="3">
    <source>
        <dbReference type="Proteomes" id="UP000825729"/>
    </source>
</evidence>
<protein>
    <submittedName>
        <fullName evidence="2">Uncharacterized protein</fullName>
    </submittedName>
</protein>
<gene>
    <name evidence="2" type="ORF">H6P81_010362</name>
</gene>
<name>A0AAV7ENK2_ARIFI</name>
<reference evidence="2 3" key="1">
    <citation type="submission" date="2021-07" db="EMBL/GenBank/DDBJ databases">
        <title>The Aristolochia fimbriata genome: insights into angiosperm evolution, floral development and chemical biosynthesis.</title>
        <authorList>
            <person name="Jiao Y."/>
        </authorList>
    </citation>
    <scope>NUCLEOTIDE SEQUENCE [LARGE SCALE GENOMIC DNA]</scope>
    <source>
        <strain evidence="2">IBCAS-2021</strain>
        <tissue evidence="2">Leaf</tissue>
    </source>
</reference>
<keyword evidence="3" id="KW-1185">Reference proteome</keyword>
<organism evidence="2 3">
    <name type="scientific">Aristolochia fimbriata</name>
    <name type="common">White veined hardy Dutchman's pipe vine</name>
    <dbReference type="NCBI Taxonomy" id="158543"/>
    <lineage>
        <taxon>Eukaryota</taxon>
        <taxon>Viridiplantae</taxon>
        <taxon>Streptophyta</taxon>
        <taxon>Embryophyta</taxon>
        <taxon>Tracheophyta</taxon>
        <taxon>Spermatophyta</taxon>
        <taxon>Magnoliopsida</taxon>
        <taxon>Magnoliidae</taxon>
        <taxon>Piperales</taxon>
        <taxon>Aristolochiaceae</taxon>
        <taxon>Aristolochia</taxon>
    </lineage>
</organism>
<comment type="caution">
    <text evidence="2">The sequence shown here is derived from an EMBL/GenBank/DDBJ whole genome shotgun (WGS) entry which is preliminary data.</text>
</comment>
<accession>A0AAV7ENK2</accession>
<proteinExistence type="predicted"/>
<dbReference type="EMBL" id="JAINDJ010000004">
    <property type="protein sequence ID" value="KAG9450397.1"/>
    <property type="molecule type" value="Genomic_DNA"/>
</dbReference>
<feature type="compositionally biased region" description="Polar residues" evidence="1">
    <location>
        <begin position="37"/>
        <end position="50"/>
    </location>
</feature>
<evidence type="ECO:0000256" key="1">
    <source>
        <dbReference type="SAM" id="MobiDB-lite"/>
    </source>
</evidence>